<dbReference type="EMBL" id="JBHSOH010000009">
    <property type="protein sequence ID" value="MFC5848660.1"/>
    <property type="molecule type" value="Genomic_DNA"/>
</dbReference>
<feature type="transmembrane region" description="Helical" evidence="1">
    <location>
        <begin position="15"/>
        <end position="34"/>
    </location>
</feature>
<keyword evidence="1" id="KW-1133">Transmembrane helix</keyword>
<keyword evidence="1" id="KW-0472">Membrane</keyword>
<protein>
    <submittedName>
        <fullName evidence="2">Uncharacterized protein</fullName>
    </submittedName>
</protein>
<keyword evidence="3" id="KW-1185">Reference proteome</keyword>
<keyword evidence="1" id="KW-0812">Transmembrane</keyword>
<name>A0ABW1DJ69_9DEIO</name>
<evidence type="ECO:0000313" key="2">
    <source>
        <dbReference type="EMBL" id="MFC5848660.1"/>
    </source>
</evidence>
<comment type="caution">
    <text evidence="2">The sequence shown here is derived from an EMBL/GenBank/DDBJ whole genome shotgun (WGS) entry which is preliminary data.</text>
</comment>
<evidence type="ECO:0000313" key="3">
    <source>
        <dbReference type="Proteomes" id="UP001595979"/>
    </source>
</evidence>
<dbReference type="Proteomes" id="UP001595979">
    <property type="component" value="Unassembled WGS sequence"/>
</dbReference>
<feature type="transmembrane region" description="Helical" evidence="1">
    <location>
        <begin position="114"/>
        <end position="132"/>
    </location>
</feature>
<organism evidence="2 3">
    <name type="scientific">Deinococcus petrolearius</name>
    <dbReference type="NCBI Taxonomy" id="1751295"/>
    <lineage>
        <taxon>Bacteria</taxon>
        <taxon>Thermotogati</taxon>
        <taxon>Deinococcota</taxon>
        <taxon>Deinococci</taxon>
        <taxon>Deinococcales</taxon>
        <taxon>Deinococcaceae</taxon>
        <taxon>Deinococcus</taxon>
    </lineage>
</organism>
<feature type="transmembrane region" description="Helical" evidence="1">
    <location>
        <begin position="88"/>
        <end position="108"/>
    </location>
</feature>
<dbReference type="RefSeq" id="WP_380048918.1">
    <property type="nucleotide sequence ID" value="NZ_JBHSOH010000009.1"/>
</dbReference>
<sequence>MPLGDAPNYSTPRTLGLAGVSILAALAHFGLGAFDYGGARYLGLAGMLLAGLLLVYGVLTLIRYAEARDAMSDPHPRTPMYHTPHERVTLLIGLGLNLLGALAALAWALSGAAWPWHLLGAALNLWGAWLAWRARPRPD</sequence>
<proteinExistence type="predicted"/>
<accession>A0ABW1DJ69</accession>
<evidence type="ECO:0000256" key="1">
    <source>
        <dbReference type="SAM" id="Phobius"/>
    </source>
</evidence>
<reference evidence="3" key="1">
    <citation type="journal article" date="2019" name="Int. J. Syst. Evol. Microbiol.">
        <title>The Global Catalogue of Microorganisms (GCM) 10K type strain sequencing project: providing services to taxonomists for standard genome sequencing and annotation.</title>
        <authorList>
            <consortium name="The Broad Institute Genomics Platform"/>
            <consortium name="The Broad Institute Genome Sequencing Center for Infectious Disease"/>
            <person name="Wu L."/>
            <person name="Ma J."/>
        </authorList>
    </citation>
    <scope>NUCLEOTIDE SEQUENCE [LARGE SCALE GENOMIC DNA]</scope>
    <source>
        <strain evidence="3">CGMCC 1.15053</strain>
    </source>
</reference>
<gene>
    <name evidence="2" type="ORF">ACFPQ6_10085</name>
</gene>
<feature type="transmembrane region" description="Helical" evidence="1">
    <location>
        <begin position="40"/>
        <end position="62"/>
    </location>
</feature>